<dbReference type="AlphaFoldDB" id="A0A0F9TSA2"/>
<comment type="caution">
    <text evidence="8">The sequence shown here is derived from an EMBL/GenBank/DDBJ whole genome shotgun (WGS) entry which is preliminary data.</text>
</comment>
<evidence type="ECO:0000259" key="7">
    <source>
        <dbReference type="Pfam" id="PF01494"/>
    </source>
</evidence>
<feature type="domain" description="FAD-binding" evidence="7">
    <location>
        <begin position="17"/>
        <end position="375"/>
    </location>
</feature>
<dbReference type="PRINTS" id="PR00420">
    <property type="entry name" value="RNGMNOXGNASE"/>
</dbReference>
<comment type="similarity">
    <text evidence="2">Belongs to the UbiH/COQ6 family.</text>
</comment>
<dbReference type="InterPro" id="IPR051205">
    <property type="entry name" value="UbiH/COQ6_monooxygenase"/>
</dbReference>
<organism evidence="8">
    <name type="scientific">marine sediment metagenome</name>
    <dbReference type="NCBI Taxonomy" id="412755"/>
    <lineage>
        <taxon>unclassified sequences</taxon>
        <taxon>metagenomes</taxon>
        <taxon>ecological metagenomes</taxon>
    </lineage>
</organism>
<dbReference type="GO" id="GO:0071949">
    <property type="term" value="F:FAD binding"/>
    <property type="evidence" value="ECO:0007669"/>
    <property type="project" value="InterPro"/>
</dbReference>
<keyword evidence="6" id="KW-0503">Monooxygenase</keyword>
<evidence type="ECO:0000313" key="8">
    <source>
        <dbReference type="EMBL" id="KKN51996.1"/>
    </source>
</evidence>
<dbReference type="EMBL" id="LAZR01001039">
    <property type="protein sequence ID" value="KKN51996.1"/>
    <property type="molecule type" value="Genomic_DNA"/>
</dbReference>
<dbReference type="NCBIfam" id="TIGR01988">
    <property type="entry name" value="Ubi-OHases"/>
    <property type="match status" value="1"/>
</dbReference>
<dbReference type="PANTHER" id="PTHR43876:SF8">
    <property type="entry name" value="2-OCTAPRENYL-6-METHOXYPHENOL HYDROXYLASE"/>
    <property type="match status" value="1"/>
</dbReference>
<dbReference type="GO" id="GO:0006744">
    <property type="term" value="P:ubiquinone biosynthetic process"/>
    <property type="evidence" value="ECO:0007669"/>
    <property type="project" value="InterPro"/>
</dbReference>
<dbReference type="Gene3D" id="3.50.50.60">
    <property type="entry name" value="FAD/NAD(P)-binding domain"/>
    <property type="match status" value="2"/>
</dbReference>
<keyword evidence="5" id="KW-0560">Oxidoreductase</keyword>
<dbReference type="InterPro" id="IPR036188">
    <property type="entry name" value="FAD/NAD-bd_sf"/>
</dbReference>
<evidence type="ECO:0000256" key="5">
    <source>
        <dbReference type="ARBA" id="ARBA00023002"/>
    </source>
</evidence>
<keyword evidence="4" id="KW-0274">FAD</keyword>
<dbReference type="InterPro" id="IPR010971">
    <property type="entry name" value="UbiH/COQ6"/>
</dbReference>
<gene>
    <name evidence="8" type="ORF">LCGC14_0617010</name>
</gene>
<keyword evidence="3" id="KW-0285">Flavoprotein</keyword>
<dbReference type="SUPFAM" id="SSF51905">
    <property type="entry name" value="FAD/NAD(P)-binding domain"/>
    <property type="match status" value="1"/>
</dbReference>
<sequence length="435" mass="47199">MKPSDSDDDTAGNIGTDTDVIIAGGGLAGATLALALARVSPGLRVTVVEAFPLSAEALPDAYQPSYDARSTALAWGSRLIFEELELWSTLSEHATPIRNIHVSDRGHFGATRLNAGDYGQQALGYVVDNRWMGLCLMRALLETNTQWQAPAEVVDMAPAKSGVNVTVKTGETTRSITAQCLIVADGGRSGLREKLGFQASHRRYDQNALIANVSTSDSHQFSAFERFIEAGPMALLPHGSALTPGHQSALVWTLSDEELEEVLALSDGDKCQRLQARFGWRLGRFTRIGECHHYPLTLTTVDEPVRPGVALVGNAAHALHPVAGQGFNLALRGLMTLVEQFRLAAEAGRSPGDFQILRRYHELHRPDWQQTVQFSDSLIRLFGHSTAPVAAARDVGLVGLDLLPGAKRLFARKAMGTGGRRAVINNQRGYRDHDR</sequence>
<evidence type="ECO:0000256" key="3">
    <source>
        <dbReference type="ARBA" id="ARBA00022630"/>
    </source>
</evidence>
<dbReference type="NCBIfam" id="NF004356">
    <property type="entry name" value="PRK05732.1"/>
    <property type="match status" value="1"/>
</dbReference>
<reference evidence="8" key="1">
    <citation type="journal article" date="2015" name="Nature">
        <title>Complex archaea that bridge the gap between prokaryotes and eukaryotes.</title>
        <authorList>
            <person name="Spang A."/>
            <person name="Saw J.H."/>
            <person name="Jorgensen S.L."/>
            <person name="Zaremba-Niedzwiedzka K."/>
            <person name="Martijn J."/>
            <person name="Lind A.E."/>
            <person name="van Eijk R."/>
            <person name="Schleper C."/>
            <person name="Guy L."/>
            <person name="Ettema T.J."/>
        </authorList>
    </citation>
    <scope>NUCLEOTIDE SEQUENCE</scope>
</reference>
<dbReference type="GO" id="GO:0008681">
    <property type="term" value="F:2-octaprenyl-6-methoxyphenol hydroxylase activity"/>
    <property type="evidence" value="ECO:0007669"/>
    <property type="project" value="TreeGrafter"/>
</dbReference>
<dbReference type="InterPro" id="IPR002938">
    <property type="entry name" value="FAD-bd"/>
</dbReference>
<comment type="cofactor">
    <cofactor evidence="1">
        <name>FAD</name>
        <dbReference type="ChEBI" id="CHEBI:57692"/>
    </cofactor>
</comment>
<name>A0A0F9TSA2_9ZZZZ</name>
<dbReference type="Pfam" id="PF01494">
    <property type="entry name" value="FAD_binding_3"/>
    <property type="match status" value="1"/>
</dbReference>
<dbReference type="PANTHER" id="PTHR43876">
    <property type="entry name" value="UBIQUINONE BIOSYNTHESIS MONOOXYGENASE COQ6, MITOCHONDRIAL"/>
    <property type="match status" value="1"/>
</dbReference>
<evidence type="ECO:0000256" key="2">
    <source>
        <dbReference type="ARBA" id="ARBA00005349"/>
    </source>
</evidence>
<evidence type="ECO:0000256" key="6">
    <source>
        <dbReference type="ARBA" id="ARBA00023033"/>
    </source>
</evidence>
<proteinExistence type="inferred from homology"/>
<evidence type="ECO:0000256" key="1">
    <source>
        <dbReference type="ARBA" id="ARBA00001974"/>
    </source>
</evidence>
<accession>A0A0F9TSA2</accession>
<protein>
    <recommendedName>
        <fullName evidence="7">FAD-binding domain-containing protein</fullName>
    </recommendedName>
</protein>
<evidence type="ECO:0000256" key="4">
    <source>
        <dbReference type="ARBA" id="ARBA00022827"/>
    </source>
</evidence>